<comment type="caution">
    <text evidence="2">The sequence shown here is derived from an EMBL/GenBank/DDBJ whole genome shotgun (WGS) entry which is preliminary data.</text>
</comment>
<accession>A0A644ZS12</accession>
<feature type="region of interest" description="Disordered" evidence="1">
    <location>
        <begin position="39"/>
        <end position="62"/>
    </location>
</feature>
<organism evidence="2">
    <name type="scientific">bioreactor metagenome</name>
    <dbReference type="NCBI Taxonomy" id="1076179"/>
    <lineage>
        <taxon>unclassified sequences</taxon>
        <taxon>metagenomes</taxon>
        <taxon>ecological metagenomes</taxon>
    </lineage>
</organism>
<evidence type="ECO:0000256" key="1">
    <source>
        <dbReference type="SAM" id="MobiDB-lite"/>
    </source>
</evidence>
<feature type="region of interest" description="Disordered" evidence="1">
    <location>
        <begin position="1"/>
        <end position="21"/>
    </location>
</feature>
<proteinExistence type="predicted"/>
<gene>
    <name evidence="2" type="ORF">SDC9_90224</name>
</gene>
<name>A0A644ZS12_9ZZZZ</name>
<protein>
    <submittedName>
        <fullName evidence="2">Uncharacterized protein</fullName>
    </submittedName>
</protein>
<feature type="compositionally biased region" description="Basic and acidic residues" evidence="1">
    <location>
        <begin position="40"/>
        <end position="56"/>
    </location>
</feature>
<sequence>MAQRELARPAQNDVQAEAEGDVNKAVDGNMYNVVLLYHKGQRDQQRRHEGKHDGLGNRRHINNGPRPAFGGFCVLFHCRPPYTLSTCLAPRIPEGRSVRITNRTMNA</sequence>
<dbReference type="EMBL" id="VSSQ01010147">
    <property type="protein sequence ID" value="MPM43547.1"/>
    <property type="molecule type" value="Genomic_DNA"/>
</dbReference>
<dbReference type="AlphaFoldDB" id="A0A644ZS12"/>
<reference evidence="2" key="1">
    <citation type="submission" date="2019-08" db="EMBL/GenBank/DDBJ databases">
        <authorList>
            <person name="Kucharzyk K."/>
            <person name="Murdoch R.W."/>
            <person name="Higgins S."/>
            <person name="Loffler F."/>
        </authorList>
    </citation>
    <scope>NUCLEOTIDE SEQUENCE</scope>
</reference>
<evidence type="ECO:0000313" key="2">
    <source>
        <dbReference type="EMBL" id="MPM43547.1"/>
    </source>
</evidence>